<feature type="transmembrane region" description="Helical" evidence="2">
    <location>
        <begin position="74"/>
        <end position="95"/>
    </location>
</feature>
<reference evidence="3 4" key="1">
    <citation type="submission" date="2016-07" db="EMBL/GenBank/DDBJ databases">
        <title>Pervasive Adenine N6-methylation of Active Genes in Fungi.</title>
        <authorList>
            <consortium name="DOE Joint Genome Institute"/>
            <person name="Mondo S.J."/>
            <person name="Dannebaum R.O."/>
            <person name="Kuo R.C."/>
            <person name="Labutti K."/>
            <person name="Haridas S."/>
            <person name="Kuo A."/>
            <person name="Salamov A."/>
            <person name="Ahrendt S.R."/>
            <person name="Lipzen A."/>
            <person name="Sullivan W."/>
            <person name="Andreopoulos W.B."/>
            <person name="Clum A."/>
            <person name="Lindquist E."/>
            <person name="Daum C."/>
            <person name="Ramamoorthy G.K."/>
            <person name="Gryganskyi A."/>
            <person name="Culley D."/>
            <person name="Magnuson J.K."/>
            <person name="James T.Y."/>
            <person name="O'Malley M.A."/>
            <person name="Stajich J.E."/>
            <person name="Spatafora J.W."/>
            <person name="Visel A."/>
            <person name="Grigoriev I.V."/>
        </authorList>
    </citation>
    <scope>NUCLEOTIDE SEQUENCE [LARGE SCALE GENOMIC DNA]</scope>
    <source>
        <strain evidence="3 4">68-887.2</strain>
    </source>
</reference>
<gene>
    <name evidence="3" type="ORF">BCR39DRAFT_596661</name>
</gene>
<evidence type="ECO:0000256" key="2">
    <source>
        <dbReference type="SAM" id="Phobius"/>
    </source>
</evidence>
<dbReference type="GO" id="GO:0008080">
    <property type="term" value="F:N-acetyltransferase activity"/>
    <property type="evidence" value="ECO:0007669"/>
    <property type="project" value="InterPro"/>
</dbReference>
<dbReference type="EMBL" id="MCFC01000002">
    <property type="protein sequence ID" value="ORY34774.1"/>
    <property type="molecule type" value="Genomic_DNA"/>
</dbReference>
<dbReference type="PANTHER" id="PTHR13947">
    <property type="entry name" value="GNAT FAMILY N-ACETYLTRANSFERASE"/>
    <property type="match status" value="1"/>
</dbReference>
<protein>
    <recommendedName>
        <fullName evidence="5">N-acetyltransferase domain-containing protein</fullName>
    </recommendedName>
</protein>
<keyword evidence="4" id="KW-1185">Reference proteome</keyword>
<accession>A0A1Y2BJ08</accession>
<dbReference type="Proteomes" id="UP000193986">
    <property type="component" value="Unassembled WGS sequence"/>
</dbReference>
<name>A0A1Y2BJ08_9TREE</name>
<keyword evidence="2" id="KW-0812">Transmembrane</keyword>
<dbReference type="InterPro" id="IPR050769">
    <property type="entry name" value="NAT_camello-type"/>
</dbReference>
<dbReference type="PANTHER" id="PTHR13947:SF37">
    <property type="entry name" value="LD18367P"/>
    <property type="match status" value="1"/>
</dbReference>
<dbReference type="OrthoDB" id="2564232at2759"/>
<dbReference type="InParanoid" id="A0A1Y2BJ08"/>
<comment type="caution">
    <text evidence="3">The sequence shown here is derived from an EMBL/GenBank/DDBJ whole genome shotgun (WGS) entry which is preliminary data.</text>
</comment>
<keyword evidence="2" id="KW-0472">Membrane</keyword>
<keyword evidence="2" id="KW-1133">Transmembrane helix</keyword>
<evidence type="ECO:0000256" key="1">
    <source>
        <dbReference type="ARBA" id="ARBA00022679"/>
    </source>
</evidence>
<dbReference type="AlphaFoldDB" id="A0A1Y2BJ08"/>
<sequence>MQVAQESTYVRVFDPATDAKEVRMLIGQGVMEGLAHANRKVLTYPLSLTVWVGLAAVFNYATGLVPKSGEPLTYLSPLIGFAAVALPLMFIPEYLHRPIFTRLMRETLGAPDVVALPKFYALDERSKIIVLEHEKEVQGVVCLDGRRAGEDLGTVLGAEEGDLGDKGVIESAGVGTQKGGRKTVATLGANPGVVEIRHLDVDIPLRQAGVTMELLAAALDHAFCVKPFSNAKFSPTTKVIYRTNPFVTDEEAFRRCGFVTSAGPWSEAIGVGLFNWKGRWLEVTPAVWDAKRSNVYRS</sequence>
<organism evidence="3 4">
    <name type="scientific">Naematelia encephala</name>
    <dbReference type="NCBI Taxonomy" id="71784"/>
    <lineage>
        <taxon>Eukaryota</taxon>
        <taxon>Fungi</taxon>
        <taxon>Dikarya</taxon>
        <taxon>Basidiomycota</taxon>
        <taxon>Agaricomycotina</taxon>
        <taxon>Tremellomycetes</taxon>
        <taxon>Tremellales</taxon>
        <taxon>Naemateliaceae</taxon>
        <taxon>Naematelia</taxon>
    </lineage>
</organism>
<evidence type="ECO:0000313" key="4">
    <source>
        <dbReference type="Proteomes" id="UP000193986"/>
    </source>
</evidence>
<evidence type="ECO:0000313" key="3">
    <source>
        <dbReference type="EMBL" id="ORY34774.1"/>
    </source>
</evidence>
<feature type="transmembrane region" description="Helical" evidence="2">
    <location>
        <begin position="41"/>
        <end position="62"/>
    </location>
</feature>
<keyword evidence="1" id="KW-0808">Transferase</keyword>
<evidence type="ECO:0008006" key="5">
    <source>
        <dbReference type="Google" id="ProtNLM"/>
    </source>
</evidence>
<proteinExistence type="predicted"/>